<gene>
    <name evidence="2" type="ORF">FHS29_006984</name>
</gene>
<evidence type="ECO:0000256" key="1">
    <source>
        <dbReference type="SAM" id="MobiDB-lite"/>
    </source>
</evidence>
<dbReference type="EMBL" id="JACHJN010000015">
    <property type="protein sequence ID" value="MBB5960361.1"/>
    <property type="molecule type" value="Genomic_DNA"/>
</dbReference>
<feature type="compositionally biased region" description="Basic residues" evidence="1">
    <location>
        <begin position="97"/>
        <end position="107"/>
    </location>
</feature>
<keyword evidence="3" id="KW-1185">Reference proteome</keyword>
<evidence type="ECO:0000313" key="2">
    <source>
        <dbReference type="EMBL" id="MBB5960361.1"/>
    </source>
</evidence>
<reference evidence="2 3" key="1">
    <citation type="submission" date="2020-08" db="EMBL/GenBank/DDBJ databases">
        <title>Genomic Encyclopedia of Type Strains, Phase III (KMG-III): the genomes of soil and plant-associated and newly described type strains.</title>
        <authorList>
            <person name="Whitman W."/>
        </authorList>
    </citation>
    <scope>NUCLEOTIDE SEQUENCE [LARGE SCALE GENOMIC DNA]</scope>
    <source>
        <strain evidence="2 3">CECT 8640</strain>
    </source>
</reference>
<feature type="region of interest" description="Disordered" evidence="1">
    <location>
        <begin position="56"/>
        <end position="116"/>
    </location>
</feature>
<organism evidence="2 3">
    <name type="scientific">Saccharothrix tamanrassetensis</name>
    <dbReference type="NCBI Taxonomy" id="1051531"/>
    <lineage>
        <taxon>Bacteria</taxon>
        <taxon>Bacillati</taxon>
        <taxon>Actinomycetota</taxon>
        <taxon>Actinomycetes</taxon>
        <taxon>Pseudonocardiales</taxon>
        <taxon>Pseudonocardiaceae</taxon>
        <taxon>Saccharothrix</taxon>
    </lineage>
</organism>
<protein>
    <submittedName>
        <fullName evidence="2">Uncharacterized protein</fullName>
    </submittedName>
</protein>
<sequence>MIGAGRSRARRPATACPPDRRSTGRSRWGGGRFGWGSTGCASARTIHQCRYSRALFPKSSSGRPGRLGTGTPQADVAHGGIKNQVEACDPASGSARRDHRFRTHQRLPHQQPRHEDGALQAVASGRSAATQGRPAGKSSASRVHPYPEVYCQFIPTGRCARCGGSGEPSAQLMLLPKRTHDLRDRRPRRAGQSAAARRARGDRCVDAGGVHARRGIPRARQFTAQVVPCNVQPFLTARGG</sequence>
<name>A0A841CRJ9_9PSEU</name>
<accession>A0A841CRJ9</accession>
<dbReference type="AlphaFoldDB" id="A0A841CRJ9"/>
<proteinExistence type="predicted"/>
<comment type="caution">
    <text evidence="2">The sequence shown here is derived from an EMBL/GenBank/DDBJ whole genome shotgun (WGS) entry which is preliminary data.</text>
</comment>
<feature type="region of interest" description="Disordered" evidence="1">
    <location>
        <begin position="122"/>
        <end position="141"/>
    </location>
</feature>
<feature type="region of interest" description="Disordered" evidence="1">
    <location>
        <begin position="1"/>
        <end position="34"/>
    </location>
</feature>
<evidence type="ECO:0000313" key="3">
    <source>
        <dbReference type="Proteomes" id="UP000547510"/>
    </source>
</evidence>
<dbReference type="Proteomes" id="UP000547510">
    <property type="component" value="Unassembled WGS sequence"/>
</dbReference>